<accession>A0A507D4F3</accession>
<reference evidence="1 2" key="1">
    <citation type="journal article" date="2019" name="Sci. Rep.">
        <title>Comparative genomics of chytrid fungi reveal insights into the obligate biotrophic and pathogenic lifestyle of Synchytrium endobioticum.</title>
        <authorList>
            <person name="van de Vossenberg B.T.L.H."/>
            <person name="Warris S."/>
            <person name="Nguyen H.D.T."/>
            <person name="van Gent-Pelzer M.P.E."/>
            <person name="Joly D.L."/>
            <person name="van de Geest H.C."/>
            <person name="Bonants P.J.M."/>
            <person name="Smith D.S."/>
            <person name="Levesque C.A."/>
            <person name="van der Lee T.A.J."/>
        </authorList>
    </citation>
    <scope>NUCLEOTIDE SEQUENCE [LARGE SCALE GENOMIC DNA]</scope>
    <source>
        <strain evidence="1 2">CBS 675.73</strain>
    </source>
</reference>
<protein>
    <submittedName>
        <fullName evidence="1">Uncharacterized protein</fullName>
    </submittedName>
</protein>
<gene>
    <name evidence="1" type="ORF">CcCBS67573_g10320</name>
</gene>
<comment type="caution">
    <text evidence="1">The sequence shown here is derived from an EMBL/GenBank/DDBJ whole genome shotgun (WGS) entry which is preliminary data.</text>
</comment>
<dbReference type="OrthoDB" id="2142724at2759"/>
<dbReference type="AlphaFoldDB" id="A0A507D4F3"/>
<organism evidence="1 2">
    <name type="scientific">Chytriomyces confervae</name>
    <dbReference type="NCBI Taxonomy" id="246404"/>
    <lineage>
        <taxon>Eukaryota</taxon>
        <taxon>Fungi</taxon>
        <taxon>Fungi incertae sedis</taxon>
        <taxon>Chytridiomycota</taxon>
        <taxon>Chytridiomycota incertae sedis</taxon>
        <taxon>Chytridiomycetes</taxon>
        <taxon>Chytridiales</taxon>
        <taxon>Chytriomycetaceae</taxon>
        <taxon>Chytriomyces</taxon>
    </lineage>
</organism>
<dbReference type="EMBL" id="QEAP01001369">
    <property type="protein sequence ID" value="TPX46353.1"/>
    <property type="molecule type" value="Genomic_DNA"/>
</dbReference>
<keyword evidence="2" id="KW-1185">Reference proteome</keyword>
<proteinExistence type="predicted"/>
<name>A0A507D4F3_9FUNG</name>
<evidence type="ECO:0000313" key="1">
    <source>
        <dbReference type="EMBL" id="TPX46353.1"/>
    </source>
</evidence>
<sequence>MAQFQREYFVFTDEAANDDKTLERRYGWAPRGCCARHTAPFIRGTRYTIEGSISLSHGLLAFQISEGPMNGTDFCDYVEDVLVNKFFSTLAGFRSMFRSFDSFTQTNSLDTKNGAVSRPKFHSHP</sequence>
<dbReference type="Proteomes" id="UP000320333">
    <property type="component" value="Unassembled WGS sequence"/>
</dbReference>
<evidence type="ECO:0000313" key="2">
    <source>
        <dbReference type="Proteomes" id="UP000320333"/>
    </source>
</evidence>